<reference evidence="1" key="1">
    <citation type="submission" date="2020-05" db="EMBL/GenBank/DDBJ databases">
        <title>Complete genome sequencing of Campylobacter and Arcobacter type strains.</title>
        <authorList>
            <person name="Miller W.G."/>
            <person name="Yee E."/>
        </authorList>
    </citation>
    <scope>NUCLEOTIDE SEQUENCE [LARGE SCALE GENOMIC DNA]</scope>
    <source>
        <strain evidence="1">LMG 27932</strain>
        <plasmid evidence="1">pCCORG</plasmid>
    </source>
</reference>
<keyword evidence="3" id="KW-1185">Reference proteome</keyword>
<sequence length="206" mass="23648">MKKIIFLLVLTNLVFGSEAEEFFYQRGVEAGFKQGYEQGVKDAFEESKKILAKYKNEIKAYEVGKYFLKEGYITYPKVWQRLDEFGNVKIEIQPSKIVKELNIADIFSKFNTLPTNPNPEMLSSNPLTARNSVNTATRDIVISTPKKASANQDIVTISIENTGKNEEIVKKANLVYSVDKPNDRIKVMFFNRSEKTNFCKQYQICD</sequence>
<dbReference type="Proteomes" id="UP000594749">
    <property type="component" value="Plasmid pLMG-27932-1"/>
</dbReference>
<organism evidence="1">
    <name type="scientific">Campylobacter corcagiensis</name>
    <dbReference type="NCBI Taxonomy" id="1448857"/>
    <lineage>
        <taxon>Bacteria</taxon>
        <taxon>Pseudomonadati</taxon>
        <taxon>Campylobacterota</taxon>
        <taxon>Epsilonproteobacteria</taxon>
        <taxon>Campylobacterales</taxon>
        <taxon>Campylobacteraceae</taxon>
        <taxon>Campylobacter</taxon>
    </lineage>
</organism>
<protein>
    <submittedName>
        <fullName evidence="1">Uncharacterized protein</fullName>
    </submittedName>
</protein>
<evidence type="ECO:0000313" key="3">
    <source>
        <dbReference type="Proteomes" id="UP000594749"/>
    </source>
</evidence>
<dbReference type="EMBL" id="CP053843">
    <property type="protein sequence ID" value="QKF65553.1"/>
    <property type="molecule type" value="Genomic_DNA"/>
</dbReference>
<name>A0A6M8N115_9BACT</name>
<dbReference type="RefSeq" id="WP_025803655.1">
    <property type="nucleotide sequence ID" value="NZ_CP053843.1"/>
</dbReference>
<evidence type="ECO:0000313" key="2">
    <source>
        <dbReference type="EMBL" id="QOQ86539.1"/>
    </source>
</evidence>
<dbReference type="OrthoDB" id="5325743at2"/>
<evidence type="ECO:0000313" key="1">
    <source>
        <dbReference type="EMBL" id="QKF65553.1"/>
    </source>
</evidence>
<dbReference type="KEGG" id="ccor:CCORG_a0017"/>
<reference evidence="2 3" key="2">
    <citation type="submission" date="2020-10" db="EMBL/GenBank/DDBJ databases">
        <title>Campylobacter and Helicobacter PacBio genomes.</title>
        <authorList>
            <person name="Lane C."/>
        </authorList>
    </citation>
    <scope>NUCLEOTIDE SEQUENCE [LARGE SCALE GENOMIC DNA]</scope>
    <source>
        <strain evidence="2 3">2016D-0077</strain>
        <plasmid evidence="2 3">pLMG-27932-1</plasmid>
    </source>
</reference>
<accession>A0A6M8N115</accession>
<gene>
    <name evidence="1" type="ORF">CCORG_a0017</name>
    <name evidence="2" type="ORF">IMC76_00150</name>
</gene>
<dbReference type="AlphaFoldDB" id="A0A6M8N115"/>
<dbReference type="EMBL" id="CP063077">
    <property type="protein sequence ID" value="QOQ86539.1"/>
    <property type="molecule type" value="Genomic_DNA"/>
</dbReference>
<geneLocation type="plasmid" evidence="2 3">
    <name>pLMG-27932-1</name>
</geneLocation>
<proteinExistence type="predicted"/>
<keyword evidence="1" id="KW-0614">Plasmid</keyword>
<geneLocation type="plasmid" evidence="1">
    <name>pCCORG</name>
</geneLocation>